<evidence type="ECO:0000313" key="1">
    <source>
        <dbReference type="EMBL" id="EEU96669.1"/>
    </source>
</evidence>
<keyword evidence="2" id="KW-1185">Reference proteome</keyword>
<evidence type="ECO:0000313" key="2">
    <source>
        <dbReference type="Proteomes" id="UP000004619"/>
    </source>
</evidence>
<dbReference type="EMBL" id="ACOP02000046">
    <property type="protein sequence ID" value="EEU96669.1"/>
    <property type="molecule type" value="Genomic_DNA"/>
</dbReference>
<dbReference type="STRING" id="411483.FAEPRAA2165_01689"/>
<comment type="caution">
    <text evidence="1">The sequence shown here is derived from an EMBL/GenBank/DDBJ whole genome shotgun (WGS) entry which is preliminary data.</text>
</comment>
<protein>
    <submittedName>
        <fullName evidence="1">Uncharacterized protein</fullName>
    </submittedName>
</protein>
<dbReference type="AlphaFoldDB" id="C7H5W5"/>
<accession>C7H5W5</accession>
<organism evidence="1 2">
    <name type="scientific">Faecalibacterium duncaniae (strain DSM 17677 / JCM 31915 / A2-165)</name>
    <name type="common">Faecalibacterium prausnitzii</name>
    <dbReference type="NCBI Taxonomy" id="411483"/>
    <lineage>
        <taxon>Bacteria</taxon>
        <taxon>Bacillati</taxon>
        <taxon>Bacillota</taxon>
        <taxon>Clostridia</taxon>
        <taxon>Eubacteriales</taxon>
        <taxon>Oscillospiraceae</taxon>
        <taxon>Faecalibacterium</taxon>
    </lineage>
</organism>
<sequence>MEKKMKAYHMSQTLQVGDKLKAGYKRNEIRCREVISTLEQSEQCLETTIASMKLQGDEWREYVKWCVEGIFEFVRETEFSFLPSRLNCSYYFDNIEYYKVLYEAGWAQKSEEERTQIRLFEVDLEEEKPTKYDMLLFDEAFDVMLNTKNIKGVVECARKYFSGECSNNPVWEIMSDKPAIATKDITEILLDCLGRVKQ</sequence>
<dbReference type="HOGENOM" id="CLU_1376350_0_0_9"/>
<name>C7H5W5_FAED2</name>
<proteinExistence type="predicted"/>
<dbReference type="SUPFAM" id="SSF56399">
    <property type="entry name" value="ADP-ribosylation"/>
    <property type="match status" value="1"/>
</dbReference>
<reference evidence="1" key="1">
    <citation type="submission" date="2009-08" db="EMBL/GenBank/DDBJ databases">
        <authorList>
            <person name="Weinstock G."/>
            <person name="Sodergren E."/>
            <person name="Clifton S."/>
            <person name="Fulton L."/>
            <person name="Fulton B."/>
            <person name="Courtney L."/>
            <person name="Fronick C."/>
            <person name="Harrison M."/>
            <person name="Strong C."/>
            <person name="Farmer C."/>
            <person name="Delahaunty K."/>
            <person name="Markovic C."/>
            <person name="Hall O."/>
            <person name="Minx P."/>
            <person name="Tomlinson C."/>
            <person name="Mitreva M."/>
            <person name="Nelson J."/>
            <person name="Hou S."/>
            <person name="Wollam A."/>
            <person name="Pepin K.H."/>
            <person name="Johnson M."/>
            <person name="Bhonagiri V."/>
            <person name="Nash W.E."/>
            <person name="Warren W."/>
            <person name="Chinwalla A."/>
            <person name="Mardis E.R."/>
            <person name="Wilson R.K."/>
        </authorList>
    </citation>
    <scope>NUCLEOTIDE SEQUENCE [LARGE SCALE GENOMIC DNA]</scope>
    <source>
        <strain evidence="1">A2-165</strain>
    </source>
</reference>
<dbReference type="Proteomes" id="UP000004619">
    <property type="component" value="Unassembled WGS sequence"/>
</dbReference>
<dbReference type="eggNOG" id="ENOG5033A4U">
    <property type="taxonomic scope" value="Bacteria"/>
</dbReference>
<gene>
    <name evidence="1" type="ORF">FAEPRAA2165_01689</name>
</gene>